<evidence type="ECO:0000313" key="4">
    <source>
        <dbReference type="Proteomes" id="UP000202618"/>
    </source>
</evidence>
<reference evidence="3 4" key="1">
    <citation type="journal article" date="2016" name="Virology">
        <title>The genome of AR9, a giant transducing Bacillus phage encoding two multisubunit RNA polymerases.</title>
        <authorList>
            <person name="Lavysh D."/>
            <person name="Sokolova M."/>
            <person name="Minakhin L."/>
            <person name="Yakunina M."/>
            <person name="Artamonova T."/>
            <person name="Kozyavkin S."/>
            <person name="Makarova K.S."/>
            <person name="Koonin E.V."/>
            <person name="Severinov K."/>
        </authorList>
    </citation>
    <scope>NUCLEOTIDE SEQUENCE [LARGE SCALE GENOMIC DNA]</scope>
</reference>
<keyword evidence="2" id="KW-0472">Membrane</keyword>
<accession>A0A172JHY9</accession>
<organism evidence="3 4">
    <name type="scientific">Bacillus phage AR9</name>
    <dbReference type="NCBI Taxonomy" id="1815509"/>
    <lineage>
        <taxon>Viruses</taxon>
        <taxon>Duplodnaviria</taxon>
        <taxon>Heunggongvirae</taxon>
        <taxon>Uroviricota</taxon>
        <taxon>Caudoviricetes</taxon>
        <taxon>Takahashivirus</taxon>
        <taxon>Bacillus phage PBS1</taxon>
    </lineage>
</organism>
<evidence type="ECO:0000256" key="2">
    <source>
        <dbReference type="SAM" id="Phobius"/>
    </source>
</evidence>
<dbReference type="GeneID" id="29058800"/>
<dbReference type="EMBL" id="KU878088">
    <property type="protein sequence ID" value="AMS01166.1"/>
    <property type="molecule type" value="Genomic_DNA"/>
</dbReference>
<feature type="transmembrane region" description="Helical" evidence="2">
    <location>
        <begin position="12"/>
        <end position="29"/>
    </location>
</feature>
<feature type="transmembrane region" description="Helical" evidence="2">
    <location>
        <begin position="70"/>
        <end position="88"/>
    </location>
</feature>
<evidence type="ECO:0000313" key="3">
    <source>
        <dbReference type="EMBL" id="AMS01166.1"/>
    </source>
</evidence>
<name>A0A172JHY9_BPPB1</name>
<keyword evidence="2" id="KW-1133">Transmembrane helix</keyword>
<proteinExistence type="predicted"/>
<protein>
    <submittedName>
        <fullName evidence="3">Putative holin</fullName>
    </submittedName>
</protein>
<dbReference type="KEGG" id="vg:29058800"/>
<keyword evidence="2" id="KW-0812">Transmembrane</keyword>
<dbReference type="Proteomes" id="UP000202618">
    <property type="component" value="Segment"/>
</dbReference>
<evidence type="ECO:0000256" key="1">
    <source>
        <dbReference type="SAM" id="MobiDB-lite"/>
    </source>
</evidence>
<sequence>MITMPNHTDDTIVRILWVVVISFFSAFAKELNDRAKNPKETFLLFLSEVLLNGVCGAITGVLAFNLTDNIYTISAISAIGGLMGMNLIKYITKLGIVYVAALRNINVDDLSKINLDDEKPSEEEKKENTTEEKRES</sequence>
<feature type="transmembrane region" description="Helical" evidence="2">
    <location>
        <begin position="41"/>
        <end position="64"/>
    </location>
</feature>
<gene>
    <name evidence="3" type="ORF">AR9_g082</name>
</gene>
<dbReference type="RefSeq" id="YP_009282986.1">
    <property type="nucleotide sequence ID" value="NC_031039.1"/>
</dbReference>
<feature type="region of interest" description="Disordered" evidence="1">
    <location>
        <begin position="116"/>
        <end position="136"/>
    </location>
</feature>